<dbReference type="GO" id="GO:0042171">
    <property type="term" value="F:lysophosphatidic acid acyltransferase activity"/>
    <property type="evidence" value="ECO:0007669"/>
    <property type="project" value="TreeGrafter"/>
</dbReference>
<feature type="region of interest" description="Disordered" evidence="2">
    <location>
        <begin position="150"/>
        <end position="182"/>
    </location>
</feature>
<dbReference type="EMBL" id="JAPDMQ010000178">
    <property type="protein sequence ID" value="KAK0531708.1"/>
    <property type="molecule type" value="Genomic_DNA"/>
</dbReference>
<gene>
    <name evidence="4" type="ORF">OC842_003525</name>
</gene>
<feature type="compositionally biased region" description="Low complexity" evidence="2">
    <location>
        <begin position="352"/>
        <end position="364"/>
    </location>
</feature>
<dbReference type="Pfam" id="PF00561">
    <property type="entry name" value="Abhydrolase_1"/>
    <property type="match status" value="1"/>
</dbReference>
<organism evidence="4 5">
    <name type="scientific">Tilletia horrida</name>
    <dbReference type="NCBI Taxonomy" id="155126"/>
    <lineage>
        <taxon>Eukaryota</taxon>
        <taxon>Fungi</taxon>
        <taxon>Dikarya</taxon>
        <taxon>Basidiomycota</taxon>
        <taxon>Ustilaginomycotina</taxon>
        <taxon>Exobasidiomycetes</taxon>
        <taxon>Tilletiales</taxon>
        <taxon>Tilletiaceae</taxon>
        <taxon>Tilletia</taxon>
    </lineage>
</organism>
<dbReference type="GO" id="GO:0055088">
    <property type="term" value="P:lipid homeostasis"/>
    <property type="evidence" value="ECO:0007669"/>
    <property type="project" value="TreeGrafter"/>
</dbReference>
<accession>A0AAN6GDY4</accession>
<evidence type="ECO:0000313" key="5">
    <source>
        <dbReference type="Proteomes" id="UP001176521"/>
    </source>
</evidence>
<evidence type="ECO:0000256" key="1">
    <source>
        <dbReference type="ARBA" id="ARBA00038097"/>
    </source>
</evidence>
<dbReference type="SUPFAM" id="SSF53474">
    <property type="entry name" value="alpha/beta-Hydrolases"/>
    <property type="match status" value="1"/>
</dbReference>
<dbReference type="AlphaFoldDB" id="A0AAN6GDY4"/>
<comment type="similarity">
    <text evidence="1">Belongs to the peptidase S33 family. ABHD4/ABHD5 subfamily.</text>
</comment>
<sequence>MTSAATASASGAAAAPAAAPAWVAPDIPDSIKASFGAWIKGNAQVEAAKAELHLYKRSGYFQGAAVGNVPNLPLAQAWAALQAGSNLGTSPHHAAKTRPEERATMGTALNRSDGKIGIIRLVSLHREGDAPAHGRGSWISSWFSGAGSGGGSSSSSKSAQHGADGSSTTPVASAVGRSASTSCGEPRMVNVLEVGTPEPKPDETKIVLLHGYGAGTAFFFQNINSLASIPNSRLFALDWLGMGRSSRPPFSIPNSVIKQGVEARVKAAESFFVDSLEEWRAKMEIERMTIVAHSLGGYLSLAYALRFPQRVEKIVLVSPAGIGANPQDSQSGMAFRSKNNASADATQELRDTQAAIAPTTQAQQEESRAEMRRAASSSADGRGATPKGPVSPTTAEEDAELERQSPPQLSNRTRAVLSWLWDQNMSPFAIVRASTFLGPMMVARYTSRRFGLLQDDDLRALHAYCHGIFTAKGSSEYCLAHILAPGAFARWPMVERISPLTMPISFIYGQYDWMDVNGGKAAVKALAAAGNKFAECNVVPLAGHHTYLDNPDACNEVVEAFLKKPLPAGQTAA</sequence>
<evidence type="ECO:0000313" key="4">
    <source>
        <dbReference type="EMBL" id="KAK0531708.1"/>
    </source>
</evidence>
<feature type="compositionally biased region" description="Low complexity" evidence="2">
    <location>
        <begin position="374"/>
        <end position="384"/>
    </location>
</feature>
<feature type="domain" description="AB hydrolase-1" evidence="3">
    <location>
        <begin position="206"/>
        <end position="551"/>
    </location>
</feature>
<dbReference type="GO" id="GO:0005743">
    <property type="term" value="C:mitochondrial inner membrane"/>
    <property type="evidence" value="ECO:0007669"/>
    <property type="project" value="TreeGrafter"/>
</dbReference>
<dbReference type="Gene3D" id="3.40.50.1820">
    <property type="entry name" value="alpha/beta hydrolase"/>
    <property type="match status" value="2"/>
</dbReference>
<feature type="compositionally biased region" description="Polar residues" evidence="2">
    <location>
        <begin position="326"/>
        <end position="345"/>
    </location>
</feature>
<protein>
    <recommendedName>
        <fullName evidence="3">AB hydrolase-1 domain-containing protein</fullName>
    </recommendedName>
</protein>
<dbReference type="InterPro" id="IPR000073">
    <property type="entry name" value="AB_hydrolase_1"/>
</dbReference>
<dbReference type="GO" id="GO:0035965">
    <property type="term" value="P:cardiolipin acyl-chain remodeling"/>
    <property type="evidence" value="ECO:0007669"/>
    <property type="project" value="TreeGrafter"/>
</dbReference>
<evidence type="ECO:0000259" key="3">
    <source>
        <dbReference type="Pfam" id="PF00561"/>
    </source>
</evidence>
<dbReference type="PANTHER" id="PTHR42886">
    <property type="entry name" value="RE40534P-RELATED"/>
    <property type="match status" value="1"/>
</dbReference>
<dbReference type="InterPro" id="IPR029058">
    <property type="entry name" value="AB_hydrolase_fold"/>
</dbReference>
<evidence type="ECO:0000256" key="2">
    <source>
        <dbReference type="SAM" id="MobiDB-lite"/>
    </source>
</evidence>
<dbReference type="PANTHER" id="PTHR42886:SF29">
    <property type="entry name" value="PUMMELIG, ISOFORM A"/>
    <property type="match status" value="1"/>
</dbReference>
<reference evidence="4" key="1">
    <citation type="journal article" date="2023" name="PhytoFront">
        <title>Draft Genome Resources of Seven Strains of Tilletia horrida, Causal Agent of Kernel Smut of Rice.</title>
        <authorList>
            <person name="Khanal S."/>
            <person name="Antony Babu S."/>
            <person name="Zhou X.G."/>
        </authorList>
    </citation>
    <scope>NUCLEOTIDE SEQUENCE</scope>
    <source>
        <strain evidence="4">TX3</strain>
    </source>
</reference>
<name>A0AAN6GDY4_9BASI</name>
<comment type="caution">
    <text evidence="4">The sequence shown here is derived from an EMBL/GenBank/DDBJ whole genome shotgun (WGS) entry which is preliminary data.</text>
</comment>
<dbReference type="GO" id="GO:0006654">
    <property type="term" value="P:phosphatidic acid biosynthetic process"/>
    <property type="evidence" value="ECO:0007669"/>
    <property type="project" value="TreeGrafter"/>
</dbReference>
<proteinExistence type="inferred from homology"/>
<dbReference type="GO" id="GO:0004623">
    <property type="term" value="F:phospholipase A2 activity"/>
    <property type="evidence" value="ECO:0007669"/>
    <property type="project" value="TreeGrafter"/>
</dbReference>
<feature type="region of interest" description="Disordered" evidence="2">
    <location>
        <begin position="326"/>
        <end position="409"/>
    </location>
</feature>
<dbReference type="Proteomes" id="UP001176521">
    <property type="component" value="Unassembled WGS sequence"/>
</dbReference>
<keyword evidence="5" id="KW-1185">Reference proteome</keyword>